<dbReference type="AlphaFoldDB" id="A0A811QTJ6"/>
<feature type="domain" description="F-box" evidence="1">
    <location>
        <begin position="36"/>
        <end position="65"/>
    </location>
</feature>
<dbReference type="Gene3D" id="3.80.10.10">
    <property type="entry name" value="Ribonuclease Inhibitor"/>
    <property type="match status" value="1"/>
</dbReference>
<dbReference type="Pfam" id="PF23622">
    <property type="entry name" value="LRR_At1g61320_AtMIF1"/>
    <property type="match status" value="1"/>
</dbReference>
<reference evidence="3" key="1">
    <citation type="submission" date="2020-10" db="EMBL/GenBank/DDBJ databases">
        <authorList>
            <person name="Han B."/>
            <person name="Lu T."/>
            <person name="Zhao Q."/>
            <person name="Huang X."/>
            <person name="Zhao Y."/>
        </authorList>
    </citation>
    <scope>NUCLEOTIDE SEQUENCE</scope>
</reference>
<keyword evidence="4" id="KW-1185">Reference proteome</keyword>
<feature type="domain" description="At1g61320/AtMIF1 LRR" evidence="2">
    <location>
        <begin position="120"/>
        <end position="323"/>
    </location>
</feature>
<dbReference type="SUPFAM" id="SSF81383">
    <property type="entry name" value="F-box domain"/>
    <property type="match status" value="1"/>
</dbReference>
<dbReference type="PANTHER" id="PTHR34145">
    <property type="entry name" value="OS02G0105600 PROTEIN"/>
    <property type="match status" value="1"/>
</dbReference>
<dbReference type="OrthoDB" id="585311at2759"/>
<dbReference type="InterPro" id="IPR036047">
    <property type="entry name" value="F-box-like_dom_sf"/>
</dbReference>
<evidence type="ECO:0008006" key="5">
    <source>
        <dbReference type="Google" id="ProtNLM"/>
    </source>
</evidence>
<dbReference type="InterPro" id="IPR055357">
    <property type="entry name" value="LRR_At1g61320_AtMIF1"/>
</dbReference>
<dbReference type="InterPro" id="IPR053772">
    <property type="entry name" value="At1g61320/At1g61330-like"/>
</dbReference>
<dbReference type="EMBL" id="CAJGYO010000012">
    <property type="protein sequence ID" value="CAD6262481.1"/>
    <property type="molecule type" value="Genomic_DNA"/>
</dbReference>
<proteinExistence type="predicted"/>
<gene>
    <name evidence="3" type="ORF">NCGR_LOCUS45823</name>
</gene>
<dbReference type="SUPFAM" id="SSF52047">
    <property type="entry name" value="RNI-like"/>
    <property type="match status" value="1"/>
</dbReference>
<sequence length="336" mass="37829">MGVASRRGKSFLAIAVAAAVAVLVLVLAAADVDSKDILRDVLSRLEFKEAARMSILSRKWRGLWRCYENLVFTRETMFSSGSNAVKNRQKFISNVNSVYVLEARLAPASPPLLSSTILKKFVVRFKLRKRQTRHVDRWVSFSAMSKARHIVVDFSQGSWGDDHDSRYIFPLHNFSGSNGSSVRSLRLMFLCLNPPPDFCGFTNLKKLKLDAVSIPGHLQCLLPECAVLEWLSIVRCTLRGLQTSQPLYRLRYLRVQHCNGMQKVEIQAPNLDVFKFHDSPKPIVLNGCLALAEATVALPASSDCFNYAFTELPCGIPHVRKFNMELIMCGNSTWNF</sequence>
<dbReference type="InterPro" id="IPR032675">
    <property type="entry name" value="LRR_dom_sf"/>
</dbReference>
<evidence type="ECO:0000259" key="1">
    <source>
        <dbReference type="Pfam" id="PF00646"/>
    </source>
</evidence>
<evidence type="ECO:0000313" key="4">
    <source>
        <dbReference type="Proteomes" id="UP000604825"/>
    </source>
</evidence>
<organism evidence="3 4">
    <name type="scientific">Miscanthus lutarioriparius</name>
    <dbReference type="NCBI Taxonomy" id="422564"/>
    <lineage>
        <taxon>Eukaryota</taxon>
        <taxon>Viridiplantae</taxon>
        <taxon>Streptophyta</taxon>
        <taxon>Embryophyta</taxon>
        <taxon>Tracheophyta</taxon>
        <taxon>Spermatophyta</taxon>
        <taxon>Magnoliopsida</taxon>
        <taxon>Liliopsida</taxon>
        <taxon>Poales</taxon>
        <taxon>Poaceae</taxon>
        <taxon>PACMAD clade</taxon>
        <taxon>Panicoideae</taxon>
        <taxon>Andropogonodae</taxon>
        <taxon>Andropogoneae</taxon>
        <taxon>Saccharinae</taxon>
        <taxon>Miscanthus</taxon>
    </lineage>
</organism>
<name>A0A811QTJ6_9POAL</name>
<accession>A0A811QTJ6</accession>
<evidence type="ECO:0000259" key="2">
    <source>
        <dbReference type="Pfam" id="PF23622"/>
    </source>
</evidence>
<comment type="caution">
    <text evidence="3">The sequence shown here is derived from an EMBL/GenBank/DDBJ whole genome shotgun (WGS) entry which is preliminary data.</text>
</comment>
<dbReference type="Proteomes" id="UP000604825">
    <property type="component" value="Unassembled WGS sequence"/>
</dbReference>
<dbReference type="PANTHER" id="PTHR34145:SF48">
    <property type="entry name" value="OS01G0553400 PROTEIN"/>
    <property type="match status" value="1"/>
</dbReference>
<dbReference type="Pfam" id="PF00646">
    <property type="entry name" value="F-box"/>
    <property type="match status" value="1"/>
</dbReference>
<protein>
    <recommendedName>
        <fullName evidence="5">F-box domain-containing protein</fullName>
    </recommendedName>
</protein>
<evidence type="ECO:0000313" key="3">
    <source>
        <dbReference type="EMBL" id="CAD6262481.1"/>
    </source>
</evidence>
<dbReference type="InterPro" id="IPR001810">
    <property type="entry name" value="F-box_dom"/>
</dbReference>